<evidence type="ECO:0000256" key="1">
    <source>
        <dbReference type="SAM" id="SignalP"/>
    </source>
</evidence>
<evidence type="ECO:0000313" key="3">
    <source>
        <dbReference type="Proteomes" id="UP000181903"/>
    </source>
</evidence>
<gene>
    <name evidence="2" type="ORF">SAMN04490208_2021</name>
</gene>
<organism evidence="2 3">
    <name type="scientific">Pseudomonas poae</name>
    <dbReference type="NCBI Taxonomy" id="200451"/>
    <lineage>
        <taxon>Bacteria</taxon>
        <taxon>Pseudomonadati</taxon>
        <taxon>Pseudomonadota</taxon>
        <taxon>Gammaproteobacteria</taxon>
        <taxon>Pseudomonadales</taxon>
        <taxon>Pseudomonadaceae</taxon>
        <taxon>Pseudomonas</taxon>
    </lineage>
</organism>
<sequence>MKQKGISMKKIIIALMCLLSAAAHAEKYSTYAESPGTAVGFVTSVVDYSPGSGASGDGAIQSNAVGTPDGKYLSLGKSGSAVFKVGPNALKADGTSDVDIYVYEAGWWDSFDVYVSANGVSYTRLTPTIVSLASGGSGSWVGFNIDGQVDKVLAYPYVKVVDTSNSTSVIPGTDGADVDAIIITTAAEPVGNNVLYDTDTLNGDTYNLYADADSGVVGVKVIKSNGVVTYIPFSAGNTLTPIAVSVQSDVNGDSVNDINVLATRKSDNAQLNIYRDLNGALIKTVDNSAIK</sequence>
<name>A0ABY0RG13_9PSED</name>
<evidence type="ECO:0008006" key="4">
    <source>
        <dbReference type="Google" id="ProtNLM"/>
    </source>
</evidence>
<accession>A0ABY0RG13</accession>
<keyword evidence="3" id="KW-1185">Reference proteome</keyword>
<dbReference type="GeneID" id="66761156"/>
<protein>
    <recommendedName>
        <fullName evidence="4">VCBS repeat-containing protein</fullName>
    </recommendedName>
</protein>
<evidence type="ECO:0000313" key="2">
    <source>
        <dbReference type="EMBL" id="SDN95260.1"/>
    </source>
</evidence>
<reference evidence="2 3" key="1">
    <citation type="submission" date="2016-10" db="EMBL/GenBank/DDBJ databases">
        <authorList>
            <person name="Varghese N."/>
            <person name="Submissions S."/>
        </authorList>
    </citation>
    <scope>NUCLEOTIDE SEQUENCE [LARGE SCALE GENOMIC DNA]</scope>
    <source>
        <strain evidence="2 3">BS2776</strain>
    </source>
</reference>
<dbReference type="EMBL" id="LT629706">
    <property type="protein sequence ID" value="SDN95260.1"/>
    <property type="molecule type" value="Genomic_DNA"/>
</dbReference>
<feature type="signal peptide" evidence="1">
    <location>
        <begin position="1"/>
        <end position="25"/>
    </location>
</feature>
<dbReference type="Proteomes" id="UP000181903">
    <property type="component" value="Chromosome I"/>
</dbReference>
<dbReference type="RefSeq" id="WP_060548653.1">
    <property type="nucleotide sequence ID" value="NZ_CP142197.1"/>
</dbReference>
<keyword evidence="1" id="KW-0732">Signal</keyword>
<feature type="chain" id="PRO_5045777776" description="VCBS repeat-containing protein" evidence="1">
    <location>
        <begin position="26"/>
        <end position="291"/>
    </location>
</feature>
<proteinExistence type="predicted"/>